<name>A0ABS7KTJ2_CLOSR</name>
<dbReference type="PANTHER" id="PTHR18964:SF165">
    <property type="entry name" value="BETA-GLUCOSIDE KINASE"/>
    <property type="match status" value="1"/>
</dbReference>
<sequence>MDLFAVIDIGGTSIKYGIINEEETLINVNDRDTEAYKGGLSILDKVKDIIKDIKANYDIKGICISTAGMVCPKEGKIVYAGPTIPNYTGVEVKKILEEEFNLPCAVENDVNCAALGEFFGGAGKGKSSMACLTIGTGIGGALIIDDKILRGFSNSAGEIGYMLVNGEQIQEIASASTLVKNVAKRKNVDSSEIDGRYILDNYEKGDIICRDEVEKLADNLALGISNIVYLINPEVIVLGGGIMAREEVFKPLIEKSLKKYLIESVYNNTNIAFAELRNTAGLKGAFYNFKETFKDSSL</sequence>
<dbReference type="InterPro" id="IPR000600">
    <property type="entry name" value="ROK"/>
</dbReference>
<dbReference type="EMBL" id="JAIKTU010000001">
    <property type="protein sequence ID" value="MBY0754140.1"/>
    <property type="molecule type" value="Genomic_DNA"/>
</dbReference>
<dbReference type="InterPro" id="IPR043129">
    <property type="entry name" value="ATPase_NBD"/>
</dbReference>
<comment type="similarity">
    <text evidence="1">Belongs to the ROK (NagC/XylR) family.</text>
</comment>
<evidence type="ECO:0000313" key="3">
    <source>
        <dbReference type="Proteomes" id="UP001299068"/>
    </source>
</evidence>
<gene>
    <name evidence="2" type="ORF">K5V21_01595</name>
</gene>
<dbReference type="PANTHER" id="PTHR18964">
    <property type="entry name" value="ROK (REPRESSOR, ORF, KINASE) FAMILY"/>
    <property type="match status" value="1"/>
</dbReference>
<dbReference type="SUPFAM" id="SSF53067">
    <property type="entry name" value="Actin-like ATPase domain"/>
    <property type="match status" value="1"/>
</dbReference>
<accession>A0ABS7KTJ2</accession>
<keyword evidence="3" id="KW-1185">Reference proteome</keyword>
<organism evidence="2 3">
    <name type="scientific">Clostridium sardiniense</name>
    <name type="common">Clostridium absonum</name>
    <dbReference type="NCBI Taxonomy" id="29369"/>
    <lineage>
        <taxon>Bacteria</taxon>
        <taxon>Bacillati</taxon>
        <taxon>Bacillota</taxon>
        <taxon>Clostridia</taxon>
        <taxon>Eubacteriales</taxon>
        <taxon>Clostridiaceae</taxon>
        <taxon>Clostridium</taxon>
    </lineage>
</organism>
<evidence type="ECO:0000256" key="1">
    <source>
        <dbReference type="ARBA" id="ARBA00006479"/>
    </source>
</evidence>
<dbReference type="Gene3D" id="3.30.420.40">
    <property type="match status" value="2"/>
</dbReference>
<comment type="caution">
    <text evidence="2">The sequence shown here is derived from an EMBL/GenBank/DDBJ whole genome shotgun (WGS) entry which is preliminary data.</text>
</comment>
<protein>
    <submittedName>
        <fullName evidence="2">ROK family protein</fullName>
    </submittedName>
</protein>
<dbReference type="CDD" id="cd24068">
    <property type="entry name" value="ASKHA_NBD_ROK_FnNanK-like"/>
    <property type="match status" value="1"/>
</dbReference>
<dbReference type="RefSeq" id="WP_221858558.1">
    <property type="nucleotide sequence ID" value="NZ_JAIKTU010000001.1"/>
</dbReference>
<dbReference type="Proteomes" id="UP001299068">
    <property type="component" value="Unassembled WGS sequence"/>
</dbReference>
<reference evidence="2 3" key="1">
    <citation type="journal article" date="2021" name="Cell Host Microbe">
        <title>in vivo commensal control of Clostridioides difficile virulence.</title>
        <authorList>
            <person name="Girinathan B.P."/>
            <person name="Dibenedetto N."/>
            <person name="Worley J.N."/>
            <person name="Peltier J."/>
            <person name="Arrieta-Ortiz M.L."/>
            <person name="Rupa Christinal Immanuel S."/>
            <person name="Lavin R."/>
            <person name="Delaney M.L."/>
            <person name="Cummins C."/>
            <person name="Hoffmann M."/>
            <person name="Luo Y."/>
            <person name="Gonzalez-Escalona N."/>
            <person name="Allard M."/>
            <person name="Onderdonk A.B."/>
            <person name="Gerber G.K."/>
            <person name="Sonenshein A.L."/>
            <person name="Baliga N."/>
            <person name="Dupuy B."/>
            <person name="Bry L."/>
        </authorList>
    </citation>
    <scope>NUCLEOTIDE SEQUENCE [LARGE SCALE GENOMIC DNA]</scope>
    <source>
        <strain evidence="2 3">DSM 599</strain>
    </source>
</reference>
<dbReference type="Pfam" id="PF00480">
    <property type="entry name" value="ROK"/>
    <property type="match status" value="1"/>
</dbReference>
<evidence type="ECO:0000313" key="2">
    <source>
        <dbReference type="EMBL" id="MBY0754140.1"/>
    </source>
</evidence>
<proteinExistence type="inferred from homology"/>